<sequence length="60" mass="6789">MNASRFTDTQKSFLLPQGEDGMPVVEICRKAGLSQATCFNWKQYAGPLPDEMRRLTPARE</sequence>
<reference evidence="1" key="1">
    <citation type="submission" date="2022-12" db="EMBL/GenBank/DDBJ databases">
        <title>Paracoccus onchidii sp. nov., isolated from a marine invertebrate from the South China Sea.</title>
        <authorList>
            <person name="Xu S."/>
            <person name="Liu Z."/>
            <person name="Xu Y."/>
        </authorList>
    </citation>
    <scope>NUCLEOTIDE SEQUENCE</scope>
    <source>
        <strain evidence="1">Z330</strain>
    </source>
</reference>
<accession>A0ABT4ZH98</accession>
<evidence type="ECO:0000313" key="1">
    <source>
        <dbReference type="EMBL" id="MDB6178472.1"/>
    </source>
</evidence>
<comment type="caution">
    <text evidence="1">The sequence shown here is derived from an EMBL/GenBank/DDBJ whole genome shotgun (WGS) entry which is preliminary data.</text>
</comment>
<protein>
    <submittedName>
        <fullName evidence="1">Transposase</fullName>
    </submittedName>
</protein>
<evidence type="ECO:0000313" key="2">
    <source>
        <dbReference type="Proteomes" id="UP001165641"/>
    </source>
</evidence>
<dbReference type="Pfam" id="PF01527">
    <property type="entry name" value="HTH_Tnp_1"/>
    <property type="match status" value="1"/>
</dbReference>
<dbReference type="RefSeq" id="WP_271889593.1">
    <property type="nucleotide sequence ID" value="NZ_JAQBIE010000016.1"/>
</dbReference>
<name>A0ABT4ZH98_9RHOB</name>
<keyword evidence="2" id="KW-1185">Reference proteome</keyword>
<dbReference type="EMBL" id="JAQBIE010000016">
    <property type="protein sequence ID" value="MDB6178472.1"/>
    <property type="molecule type" value="Genomic_DNA"/>
</dbReference>
<dbReference type="Proteomes" id="UP001165641">
    <property type="component" value="Unassembled WGS sequence"/>
</dbReference>
<organism evidence="1 2">
    <name type="scientific">Paracoccus onchidii</name>
    <dbReference type="NCBI Taxonomy" id="3017813"/>
    <lineage>
        <taxon>Bacteria</taxon>
        <taxon>Pseudomonadati</taxon>
        <taxon>Pseudomonadota</taxon>
        <taxon>Alphaproteobacteria</taxon>
        <taxon>Rhodobacterales</taxon>
        <taxon>Paracoccaceae</taxon>
        <taxon>Paracoccus</taxon>
    </lineage>
</organism>
<dbReference type="InterPro" id="IPR002514">
    <property type="entry name" value="Transposase_8"/>
</dbReference>
<feature type="non-terminal residue" evidence="1">
    <location>
        <position position="60"/>
    </location>
</feature>
<proteinExistence type="predicted"/>
<gene>
    <name evidence="1" type="ORF">PAF17_13285</name>
</gene>